<protein>
    <submittedName>
        <fullName evidence="2">Cupin domain-containing protein</fullName>
    </submittedName>
</protein>
<dbReference type="Proteomes" id="UP001652564">
    <property type="component" value="Unassembled WGS sequence"/>
</dbReference>
<keyword evidence="3" id="KW-1185">Reference proteome</keyword>
<dbReference type="RefSeq" id="WP_263739174.1">
    <property type="nucleotide sequence ID" value="NZ_JAOWKZ010000002.1"/>
</dbReference>
<organism evidence="2 3">
    <name type="scientific">Albidovulum litorale</name>
    <dbReference type="NCBI Taxonomy" id="2984134"/>
    <lineage>
        <taxon>Bacteria</taxon>
        <taxon>Pseudomonadati</taxon>
        <taxon>Pseudomonadota</taxon>
        <taxon>Alphaproteobacteria</taxon>
        <taxon>Rhodobacterales</taxon>
        <taxon>Paracoccaceae</taxon>
        <taxon>Albidovulum</taxon>
    </lineage>
</organism>
<dbReference type="EMBL" id="JAOWKZ010000002">
    <property type="protein sequence ID" value="MCV2871972.1"/>
    <property type="molecule type" value="Genomic_DNA"/>
</dbReference>
<accession>A0ABT2ZLN0</accession>
<dbReference type="SUPFAM" id="SSF51182">
    <property type="entry name" value="RmlC-like cupins"/>
    <property type="match status" value="1"/>
</dbReference>
<evidence type="ECO:0000313" key="2">
    <source>
        <dbReference type="EMBL" id="MCV2871972.1"/>
    </source>
</evidence>
<gene>
    <name evidence="2" type="ORF">OEZ71_06655</name>
</gene>
<comment type="caution">
    <text evidence="2">The sequence shown here is derived from an EMBL/GenBank/DDBJ whole genome shotgun (WGS) entry which is preliminary data.</text>
</comment>
<dbReference type="InterPro" id="IPR011051">
    <property type="entry name" value="RmlC_Cupin_sf"/>
</dbReference>
<dbReference type="Gene3D" id="2.60.120.10">
    <property type="entry name" value="Jelly Rolls"/>
    <property type="match status" value="1"/>
</dbReference>
<dbReference type="InterPro" id="IPR014710">
    <property type="entry name" value="RmlC-like_jellyroll"/>
</dbReference>
<dbReference type="Pfam" id="PF12973">
    <property type="entry name" value="Cupin_7"/>
    <property type="match status" value="1"/>
</dbReference>
<proteinExistence type="predicted"/>
<dbReference type="InterPro" id="IPR025979">
    <property type="entry name" value="ChrR-like_cupin_dom"/>
</dbReference>
<feature type="domain" description="ChrR-like cupin" evidence="1">
    <location>
        <begin position="8"/>
        <end position="110"/>
    </location>
</feature>
<name>A0ABT2ZLN0_9RHOB</name>
<evidence type="ECO:0000259" key="1">
    <source>
        <dbReference type="Pfam" id="PF12973"/>
    </source>
</evidence>
<evidence type="ECO:0000313" key="3">
    <source>
        <dbReference type="Proteomes" id="UP001652564"/>
    </source>
</evidence>
<reference evidence="2 3" key="1">
    <citation type="submission" date="2022-10" db="EMBL/GenBank/DDBJ databases">
        <title>Defluviimonas sp. nov., isolated from ocean surface sediments.</title>
        <authorList>
            <person name="He W."/>
            <person name="Wang L."/>
            <person name="Zhang D.-F."/>
        </authorList>
    </citation>
    <scope>NUCLEOTIDE SEQUENCE [LARGE SCALE GENOMIC DNA]</scope>
    <source>
        <strain evidence="2 3">WL0050</strain>
    </source>
</reference>
<sequence length="127" mass="13800">MTQHAARRTVVRFDNATFQPMTAFGDRDGVMQWHNVSFDECKGAGSYLLIMEPGASSVPHRHDGREEFFVLDGELVDFDGTVYRAGDFVSLAAGTAHTSLSPSGCKLLVTAWGPTEPVAVNKLEPLS</sequence>